<dbReference type="AlphaFoldDB" id="A0A062TPZ2"/>
<evidence type="ECO:0000256" key="10">
    <source>
        <dbReference type="ARBA" id="ARBA00035120"/>
    </source>
</evidence>
<keyword evidence="3" id="KW-0997">Cell inner membrane</keyword>
<evidence type="ECO:0000256" key="2">
    <source>
        <dbReference type="ARBA" id="ARBA00022475"/>
    </source>
</evidence>
<keyword evidence="5 12" id="KW-1133">Transmembrane helix</keyword>
<feature type="transmembrane region" description="Helical" evidence="12">
    <location>
        <begin position="36"/>
        <end position="56"/>
    </location>
</feature>
<dbReference type="PANTHER" id="PTHR28259">
    <property type="entry name" value="FLUORIDE EXPORT PROTEIN 1-RELATED"/>
    <property type="match status" value="1"/>
</dbReference>
<accession>A0A328JZX4</accession>
<dbReference type="NCBIfam" id="TIGR00494">
    <property type="entry name" value="crcB"/>
    <property type="match status" value="1"/>
</dbReference>
<evidence type="ECO:0000256" key="4">
    <source>
        <dbReference type="ARBA" id="ARBA00022692"/>
    </source>
</evidence>
<dbReference type="PANTHER" id="PTHR28259:SF1">
    <property type="entry name" value="FLUORIDE EXPORT PROTEIN 1-RELATED"/>
    <property type="match status" value="1"/>
</dbReference>
<keyword evidence="14" id="KW-1185">Reference proteome</keyword>
<evidence type="ECO:0000256" key="9">
    <source>
        <dbReference type="ARBA" id="ARBA00023303"/>
    </source>
</evidence>
<dbReference type="InterPro" id="IPR003691">
    <property type="entry name" value="FluC"/>
</dbReference>
<keyword evidence="12" id="KW-0479">Metal-binding</keyword>
<feature type="binding site" evidence="12">
    <location>
        <position position="76"/>
    </location>
    <ligand>
        <name>Na(+)</name>
        <dbReference type="ChEBI" id="CHEBI:29101"/>
        <note>structural</note>
    </ligand>
</feature>
<dbReference type="RefSeq" id="WP_034828050.1">
    <property type="nucleotide sequence ID" value="NZ_AWFA01000041.1"/>
</dbReference>
<evidence type="ECO:0000256" key="12">
    <source>
        <dbReference type="HAMAP-Rule" id="MF_00454"/>
    </source>
</evidence>
<keyword evidence="7 12" id="KW-0406">Ion transport</keyword>
<gene>
    <name evidence="12" type="primary">fluC</name>
    <name evidence="12" type="synonym">crcB</name>
    <name evidence="13" type="ORF">HY3_11920</name>
</gene>
<evidence type="ECO:0000256" key="11">
    <source>
        <dbReference type="ARBA" id="ARBA00035585"/>
    </source>
</evidence>
<evidence type="ECO:0000313" key="14">
    <source>
        <dbReference type="Proteomes" id="UP000249123"/>
    </source>
</evidence>
<keyword evidence="2 12" id="KW-1003">Cell membrane</keyword>
<comment type="function">
    <text evidence="12">Fluoride-specific ion channel. Important for reducing fluoride concentration in the cell, thus reducing its toxicity.</text>
</comment>
<comment type="activity regulation">
    <text evidence="12">Na(+) is not transported, but it plays an essential structural role and its presence is essential for fluoride channel function.</text>
</comment>
<comment type="caution">
    <text evidence="13">The sequence shown here is derived from an EMBL/GenBank/DDBJ whole genome shotgun (WGS) entry which is preliminary data.</text>
</comment>
<evidence type="ECO:0000256" key="8">
    <source>
        <dbReference type="ARBA" id="ARBA00023136"/>
    </source>
</evidence>
<evidence type="ECO:0000256" key="6">
    <source>
        <dbReference type="ARBA" id="ARBA00023053"/>
    </source>
</evidence>
<comment type="similarity">
    <text evidence="10 12">Belongs to the fluoride channel Fluc/FEX (TC 1.A.43) family.</text>
</comment>
<reference evidence="13 14" key="1">
    <citation type="submission" date="2013-04" db="EMBL/GenBank/DDBJ databases">
        <title>Hyphomonas sp. T24B3 Genome Sequencing.</title>
        <authorList>
            <person name="Lai Q."/>
            <person name="Shao Z."/>
        </authorList>
    </citation>
    <scope>NUCLEOTIDE SEQUENCE [LARGE SCALE GENOMIC DNA]</scope>
    <source>
        <strain evidence="13 14">T24B3</strain>
    </source>
</reference>
<evidence type="ECO:0000313" key="13">
    <source>
        <dbReference type="EMBL" id="RAN33870.1"/>
    </source>
</evidence>
<dbReference type="GO" id="GO:0062054">
    <property type="term" value="F:fluoride channel activity"/>
    <property type="evidence" value="ECO:0007669"/>
    <property type="project" value="UniProtKB-UniRule"/>
</dbReference>
<feature type="binding site" evidence="12">
    <location>
        <position position="79"/>
    </location>
    <ligand>
        <name>Na(+)</name>
        <dbReference type="ChEBI" id="CHEBI:29101"/>
        <note>structural</note>
    </ligand>
</feature>
<dbReference type="HAMAP" id="MF_00454">
    <property type="entry name" value="FluC"/>
    <property type="match status" value="1"/>
</dbReference>
<dbReference type="STRING" id="1280941.HY2_15665"/>
<keyword evidence="4 12" id="KW-0812">Transmembrane</keyword>
<organism evidence="13 14">
    <name type="scientific">Hyphomonas pacifica</name>
    <dbReference type="NCBI Taxonomy" id="1280941"/>
    <lineage>
        <taxon>Bacteria</taxon>
        <taxon>Pseudomonadati</taxon>
        <taxon>Pseudomonadota</taxon>
        <taxon>Alphaproteobacteria</taxon>
        <taxon>Hyphomonadales</taxon>
        <taxon>Hyphomonadaceae</taxon>
        <taxon>Hyphomonas</taxon>
    </lineage>
</organism>
<evidence type="ECO:0000256" key="1">
    <source>
        <dbReference type="ARBA" id="ARBA00004651"/>
    </source>
</evidence>
<keyword evidence="12" id="KW-0813">Transport</keyword>
<dbReference type="eggNOG" id="COG0239">
    <property type="taxonomic scope" value="Bacteria"/>
</dbReference>
<name>A0A062TPZ2_9PROT</name>
<dbReference type="OrthoDB" id="9806299at2"/>
<accession>A0A062TPZ2</accession>
<feature type="transmembrane region" description="Helical" evidence="12">
    <location>
        <begin position="100"/>
        <end position="122"/>
    </location>
</feature>
<protein>
    <recommendedName>
        <fullName evidence="12">Fluoride-specific ion channel FluC</fullName>
    </recommendedName>
</protein>
<comment type="subcellular location">
    <subcellularLocation>
        <location evidence="1 12">Cell membrane</location>
        <topology evidence="1 12">Multi-pass membrane protein</topology>
    </subcellularLocation>
</comment>
<proteinExistence type="inferred from homology"/>
<comment type="catalytic activity">
    <reaction evidence="11">
        <text>fluoride(in) = fluoride(out)</text>
        <dbReference type="Rhea" id="RHEA:76159"/>
        <dbReference type="ChEBI" id="CHEBI:17051"/>
    </reaction>
    <physiologicalReaction direction="left-to-right" evidence="11">
        <dbReference type="Rhea" id="RHEA:76160"/>
    </physiologicalReaction>
</comment>
<dbReference type="Pfam" id="PF02537">
    <property type="entry name" value="CRCB"/>
    <property type="match status" value="1"/>
</dbReference>
<dbReference type="GO" id="GO:0140114">
    <property type="term" value="P:cellular detoxification of fluoride"/>
    <property type="evidence" value="ECO:0007669"/>
    <property type="project" value="UniProtKB-UniRule"/>
</dbReference>
<dbReference type="Proteomes" id="UP000249123">
    <property type="component" value="Unassembled WGS sequence"/>
</dbReference>
<keyword evidence="9 12" id="KW-0407">Ion channel</keyword>
<sequence>MNGFFAVAAGGALGAALRHGVGLLAVRHLPAGWPHGTFFVNVAGSMLMGLLIGWLALRSQGEPQAMRLFLATGVLGGFTTFSAFSLEVANFIRSGDVNKAALYAVLSVIFGLLALFIGLWIARKVFA</sequence>
<evidence type="ECO:0000256" key="5">
    <source>
        <dbReference type="ARBA" id="ARBA00022989"/>
    </source>
</evidence>
<evidence type="ECO:0000256" key="3">
    <source>
        <dbReference type="ARBA" id="ARBA00022519"/>
    </source>
</evidence>
<keyword evidence="8 12" id="KW-0472">Membrane</keyword>
<feature type="transmembrane region" description="Helical" evidence="12">
    <location>
        <begin position="68"/>
        <end position="88"/>
    </location>
</feature>
<dbReference type="EMBL" id="AWFB01000016">
    <property type="protein sequence ID" value="RAN33870.1"/>
    <property type="molecule type" value="Genomic_DNA"/>
</dbReference>
<keyword evidence="6 12" id="KW-0915">Sodium</keyword>
<dbReference type="NCBIfam" id="NF010791">
    <property type="entry name" value="PRK14195.1"/>
    <property type="match status" value="1"/>
</dbReference>
<dbReference type="GO" id="GO:0005886">
    <property type="term" value="C:plasma membrane"/>
    <property type="evidence" value="ECO:0007669"/>
    <property type="project" value="UniProtKB-SubCell"/>
</dbReference>
<evidence type="ECO:0000256" key="7">
    <source>
        <dbReference type="ARBA" id="ARBA00023065"/>
    </source>
</evidence>
<dbReference type="GO" id="GO:0046872">
    <property type="term" value="F:metal ion binding"/>
    <property type="evidence" value="ECO:0007669"/>
    <property type="project" value="UniProtKB-KW"/>
</dbReference>